<dbReference type="InterPro" id="IPR045010">
    <property type="entry name" value="MDR_fam"/>
</dbReference>
<dbReference type="Gene3D" id="3.90.180.10">
    <property type="entry name" value="Medium-chain alcohol dehydrogenases, catalytic domain"/>
    <property type="match status" value="1"/>
</dbReference>
<dbReference type="AlphaFoldDB" id="A0AAE0I4X6"/>
<sequence length="337" mass="36878">MVRESLQLVLAERPTTNIVPGKPFQHVKVPAASATMQGPYCTPTEADLKDGELLLESLYLSIDATMRNWLQYKRSFLPPVQVGEVMRGITVSRVLASKSSKVKTGDLVTAMLGFREMGILPEDWVQVPAPLPANATSRDLIGLFCWSGLSGYFGMTKIGVPKPGDTVVVSAAAGATGNVAAQCRWLKEDLRLDVVLNYKDADFDQKFIEATPDWIDVCFDGVGGQVLDLALIRAKPHARFVLCGQVSQYNSEKRQGPDGQAFLNIVYQRIKLQGFLVTDWTPEFPKAIAQLGRWPAEGKIKRKETLVTGGMAAAEEAFGILFDSKSFGLVQVKDPEA</sequence>
<dbReference type="CDD" id="cd05288">
    <property type="entry name" value="PGDH"/>
    <property type="match status" value="1"/>
</dbReference>
<dbReference type="Pfam" id="PF16884">
    <property type="entry name" value="ADH_N_2"/>
    <property type="match status" value="1"/>
</dbReference>
<organism evidence="4 5">
    <name type="scientific">Apodospora peruviana</name>
    <dbReference type="NCBI Taxonomy" id="516989"/>
    <lineage>
        <taxon>Eukaryota</taxon>
        <taxon>Fungi</taxon>
        <taxon>Dikarya</taxon>
        <taxon>Ascomycota</taxon>
        <taxon>Pezizomycotina</taxon>
        <taxon>Sordariomycetes</taxon>
        <taxon>Sordariomycetidae</taxon>
        <taxon>Sordariales</taxon>
        <taxon>Lasiosphaeriaceae</taxon>
        <taxon>Apodospora</taxon>
    </lineage>
</organism>
<protein>
    <recommendedName>
        <fullName evidence="6">Enoyl reductase (ER) domain-containing protein</fullName>
    </recommendedName>
</protein>
<proteinExistence type="predicted"/>
<evidence type="ECO:0008006" key="6">
    <source>
        <dbReference type="Google" id="ProtNLM"/>
    </source>
</evidence>
<dbReference type="PANTHER" id="PTHR43205">
    <property type="entry name" value="PROSTAGLANDIN REDUCTASE"/>
    <property type="match status" value="1"/>
</dbReference>
<feature type="domain" description="Oxidoreductase N-terminal" evidence="3">
    <location>
        <begin position="45"/>
        <end position="122"/>
    </location>
</feature>
<feature type="domain" description="Alcohol dehydrogenase-like C-terminal" evidence="2">
    <location>
        <begin position="184"/>
        <end position="290"/>
    </location>
</feature>
<dbReference type="PANTHER" id="PTHR43205:SF42">
    <property type="entry name" value="ALCOHOL DEHYDROGENASE, ZINC-CONTAINING (AFU_ORTHOLOGUE AFUA_7G04530)"/>
    <property type="match status" value="1"/>
</dbReference>
<evidence type="ECO:0000259" key="2">
    <source>
        <dbReference type="Pfam" id="PF00107"/>
    </source>
</evidence>
<reference evidence="4" key="1">
    <citation type="journal article" date="2023" name="Mol. Phylogenet. Evol.">
        <title>Genome-scale phylogeny and comparative genomics of the fungal order Sordariales.</title>
        <authorList>
            <person name="Hensen N."/>
            <person name="Bonometti L."/>
            <person name="Westerberg I."/>
            <person name="Brannstrom I.O."/>
            <person name="Guillou S."/>
            <person name="Cros-Aarteil S."/>
            <person name="Calhoun S."/>
            <person name="Haridas S."/>
            <person name="Kuo A."/>
            <person name="Mondo S."/>
            <person name="Pangilinan J."/>
            <person name="Riley R."/>
            <person name="LaButti K."/>
            <person name="Andreopoulos B."/>
            <person name="Lipzen A."/>
            <person name="Chen C."/>
            <person name="Yan M."/>
            <person name="Daum C."/>
            <person name="Ng V."/>
            <person name="Clum A."/>
            <person name="Steindorff A."/>
            <person name="Ohm R.A."/>
            <person name="Martin F."/>
            <person name="Silar P."/>
            <person name="Natvig D.O."/>
            <person name="Lalanne C."/>
            <person name="Gautier V."/>
            <person name="Ament-Velasquez S.L."/>
            <person name="Kruys A."/>
            <person name="Hutchinson M.I."/>
            <person name="Powell A.J."/>
            <person name="Barry K."/>
            <person name="Miller A.N."/>
            <person name="Grigoriev I.V."/>
            <person name="Debuchy R."/>
            <person name="Gladieux P."/>
            <person name="Hiltunen Thoren M."/>
            <person name="Johannesson H."/>
        </authorList>
    </citation>
    <scope>NUCLEOTIDE SEQUENCE</scope>
    <source>
        <strain evidence="4">CBS 118394</strain>
    </source>
</reference>
<dbReference type="InterPro" id="IPR013149">
    <property type="entry name" value="ADH-like_C"/>
</dbReference>
<dbReference type="Gene3D" id="3.40.50.720">
    <property type="entry name" value="NAD(P)-binding Rossmann-like Domain"/>
    <property type="match status" value="1"/>
</dbReference>
<keyword evidence="1" id="KW-0560">Oxidoreductase</keyword>
<dbReference type="InterPro" id="IPR036291">
    <property type="entry name" value="NAD(P)-bd_dom_sf"/>
</dbReference>
<evidence type="ECO:0000259" key="3">
    <source>
        <dbReference type="Pfam" id="PF16884"/>
    </source>
</evidence>
<keyword evidence="5" id="KW-1185">Reference proteome</keyword>
<name>A0AAE0I4X6_9PEZI</name>
<dbReference type="SUPFAM" id="SSF50129">
    <property type="entry name" value="GroES-like"/>
    <property type="match status" value="1"/>
</dbReference>
<reference evidence="4" key="2">
    <citation type="submission" date="2023-06" db="EMBL/GenBank/DDBJ databases">
        <authorList>
            <consortium name="Lawrence Berkeley National Laboratory"/>
            <person name="Haridas S."/>
            <person name="Hensen N."/>
            <person name="Bonometti L."/>
            <person name="Westerberg I."/>
            <person name="Brannstrom I.O."/>
            <person name="Guillou S."/>
            <person name="Cros-Aarteil S."/>
            <person name="Calhoun S."/>
            <person name="Kuo A."/>
            <person name="Mondo S."/>
            <person name="Pangilinan J."/>
            <person name="Riley R."/>
            <person name="Labutti K."/>
            <person name="Andreopoulos B."/>
            <person name="Lipzen A."/>
            <person name="Chen C."/>
            <person name="Yanf M."/>
            <person name="Daum C."/>
            <person name="Ng V."/>
            <person name="Clum A."/>
            <person name="Steindorff A."/>
            <person name="Ohm R."/>
            <person name="Martin F."/>
            <person name="Silar P."/>
            <person name="Natvig D."/>
            <person name="Lalanne C."/>
            <person name="Gautier V."/>
            <person name="Ament-Velasquez S.L."/>
            <person name="Kruys A."/>
            <person name="Hutchinson M.I."/>
            <person name="Powell A.J."/>
            <person name="Barry K."/>
            <person name="Miller A.N."/>
            <person name="Grigoriev I.V."/>
            <person name="Debuchy R."/>
            <person name="Gladieux P."/>
            <person name="Thoren M.H."/>
            <person name="Johannesson H."/>
        </authorList>
    </citation>
    <scope>NUCLEOTIDE SEQUENCE</scope>
    <source>
        <strain evidence="4">CBS 118394</strain>
    </source>
</reference>
<gene>
    <name evidence="4" type="ORF">B0H66DRAFT_575295</name>
</gene>
<accession>A0AAE0I4X6</accession>
<dbReference type="Proteomes" id="UP001283341">
    <property type="component" value="Unassembled WGS sequence"/>
</dbReference>
<dbReference type="EMBL" id="JAUEDM010000004">
    <property type="protein sequence ID" value="KAK3318506.1"/>
    <property type="molecule type" value="Genomic_DNA"/>
</dbReference>
<dbReference type="Pfam" id="PF00107">
    <property type="entry name" value="ADH_zinc_N"/>
    <property type="match status" value="1"/>
</dbReference>
<evidence type="ECO:0000313" key="5">
    <source>
        <dbReference type="Proteomes" id="UP001283341"/>
    </source>
</evidence>
<evidence type="ECO:0000256" key="1">
    <source>
        <dbReference type="ARBA" id="ARBA00023002"/>
    </source>
</evidence>
<dbReference type="GO" id="GO:0016628">
    <property type="term" value="F:oxidoreductase activity, acting on the CH-CH group of donors, NAD or NADP as acceptor"/>
    <property type="evidence" value="ECO:0007669"/>
    <property type="project" value="InterPro"/>
</dbReference>
<dbReference type="SUPFAM" id="SSF51735">
    <property type="entry name" value="NAD(P)-binding Rossmann-fold domains"/>
    <property type="match status" value="1"/>
</dbReference>
<dbReference type="InterPro" id="IPR041694">
    <property type="entry name" value="ADH_N_2"/>
</dbReference>
<evidence type="ECO:0000313" key="4">
    <source>
        <dbReference type="EMBL" id="KAK3318506.1"/>
    </source>
</evidence>
<comment type="caution">
    <text evidence="4">The sequence shown here is derived from an EMBL/GenBank/DDBJ whole genome shotgun (WGS) entry which is preliminary data.</text>
</comment>
<dbReference type="InterPro" id="IPR011032">
    <property type="entry name" value="GroES-like_sf"/>
</dbReference>